<reference evidence="2" key="1">
    <citation type="journal article" date="2022" name="Mol. Ecol. Resour.">
        <title>The genomes of chicory, endive, great burdock and yacon provide insights into Asteraceae palaeo-polyploidization history and plant inulin production.</title>
        <authorList>
            <person name="Fan W."/>
            <person name="Wang S."/>
            <person name="Wang H."/>
            <person name="Wang A."/>
            <person name="Jiang F."/>
            <person name="Liu H."/>
            <person name="Zhao H."/>
            <person name="Xu D."/>
            <person name="Zhang Y."/>
        </authorList>
    </citation>
    <scope>NUCLEOTIDE SEQUENCE [LARGE SCALE GENOMIC DNA]</scope>
    <source>
        <strain evidence="2">cv. Punajuju</strain>
    </source>
</reference>
<comment type="caution">
    <text evidence="1">The sequence shown here is derived from an EMBL/GenBank/DDBJ whole genome shotgun (WGS) entry which is preliminary data.</text>
</comment>
<dbReference type="Proteomes" id="UP001055811">
    <property type="component" value="Linkage Group LG02"/>
</dbReference>
<protein>
    <submittedName>
        <fullName evidence="1">Uncharacterized protein</fullName>
    </submittedName>
</protein>
<evidence type="ECO:0000313" key="2">
    <source>
        <dbReference type="Proteomes" id="UP001055811"/>
    </source>
</evidence>
<accession>A0ACB9G5K3</accession>
<organism evidence="1 2">
    <name type="scientific">Cichorium intybus</name>
    <name type="common">Chicory</name>
    <dbReference type="NCBI Taxonomy" id="13427"/>
    <lineage>
        <taxon>Eukaryota</taxon>
        <taxon>Viridiplantae</taxon>
        <taxon>Streptophyta</taxon>
        <taxon>Embryophyta</taxon>
        <taxon>Tracheophyta</taxon>
        <taxon>Spermatophyta</taxon>
        <taxon>Magnoliopsida</taxon>
        <taxon>eudicotyledons</taxon>
        <taxon>Gunneridae</taxon>
        <taxon>Pentapetalae</taxon>
        <taxon>asterids</taxon>
        <taxon>campanulids</taxon>
        <taxon>Asterales</taxon>
        <taxon>Asteraceae</taxon>
        <taxon>Cichorioideae</taxon>
        <taxon>Cichorieae</taxon>
        <taxon>Cichoriinae</taxon>
        <taxon>Cichorium</taxon>
    </lineage>
</organism>
<name>A0ACB9G5K3_CICIN</name>
<keyword evidence="2" id="KW-1185">Reference proteome</keyword>
<proteinExistence type="predicted"/>
<gene>
    <name evidence="1" type="ORF">L2E82_07568</name>
</gene>
<dbReference type="EMBL" id="CM042010">
    <property type="protein sequence ID" value="KAI3778340.1"/>
    <property type="molecule type" value="Genomic_DNA"/>
</dbReference>
<evidence type="ECO:0000313" key="1">
    <source>
        <dbReference type="EMBL" id="KAI3778340.1"/>
    </source>
</evidence>
<sequence>MKTILSFLFFNLVIFTSTFSLLSAGSDVIYDSAGNKLLRGIPYYILPLLRGTGGGLTLSQNTKDACPLNVTQESFEVNNGSPFTFNPIVLDEDIIRGAYPVSIEADVVNPCHDSNIWKLTAAVANDDDDERLKNNKDKKKKDDDKEVVPVYIVTTGGEFNKPESCFQIVEDDMMPGLKSYQIQHCPFKCGSASTDLTCYNVGIVKDADGNGYLGRTDAIFPVVFTNSFGTFSQSAKISQLSAKVSTFRQLGKK</sequence>
<reference evidence="1 2" key="2">
    <citation type="journal article" date="2022" name="Mol. Ecol. Resour.">
        <title>The genomes of chicory, endive, great burdock and yacon provide insights into Asteraceae paleo-polyploidization history and plant inulin production.</title>
        <authorList>
            <person name="Fan W."/>
            <person name="Wang S."/>
            <person name="Wang H."/>
            <person name="Wang A."/>
            <person name="Jiang F."/>
            <person name="Liu H."/>
            <person name="Zhao H."/>
            <person name="Xu D."/>
            <person name="Zhang Y."/>
        </authorList>
    </citation>
    <scope>NUCLEOTIDE SEQUENCE [LARGE SCALE GENOMIC DNA]</scope>
    <source>
        <strain evidence="2">cv. Punajuju</strain>
        <tissue evidence="1">Leaves</tissue>
    </source>
</reference>